<feature type="region of interest" description="Disordered" evidence="1">
    <location>
        <begin position="45"/>
        <end position="70"/>
    </location>
</feature>
<evidence type="ECO:0000313" key="3">
    <source>
        <dbReference type="Proteomes" id="UP000507470"/>
    </source>
</evidence>
<evidence type="ECO:0000313" key="2">
    <source>
        <dbReference type="EMBL" id="CAC5374031.1"/>
    </source>
</evidence>
<name>A0A6J8AUP0_MYTCO</name>
<sequence length="225" mass="26628">MDEKEQKDVILKETQKPEQLSKNETRSKCQKHDAQKDVLYQWEARTFHERDDENPPEYRKKETRSERQINDASEDVVYHWEAGTFHEKEDETPFEYRIQKKETRSERQINDASEDVCTIGKRGTFHEKEDETPFDSSIDYEIDYNDYDFENCRINNYRGPYGNQTLGGFIPPQMNFAKEASSNTSAVPVGPTPHHHHLHLPIRQHNQHFFIFTFIISTTNAICEK</sequence>
<protein>
    <submittedName>
        <fullName evidence="2">Uncharacterized protein</fullName>
    </submittedName>
</protein>
<dbReference type="EMBL" id="CACVKT020001979">
    <property type="protein sequence ID" value="CAC5374031.1"/>
    <property type="molecule type" value="Genomic_DNA"/>
</dbReference>
<dbReference type="OrthoDB" id="10426017at2759"/>
<gene>
    <name evidence="2" type="ORF">MCOR_11573</name>
</gene>
<feature type="compositionally biased region" description="Basic and acidic residues" evidence="1">
    <location>
        <begin position="45"/>
        <end position="69"/>
    </location>
</feature>
<organism evidence="2 3">
    <name type="scientific">Mytilus coruscus</name>
    <name type="common">Sea mussel</name>
    <dbReference type="NCBI Taxonomy" id="42192"/>
    <lineage>
        <taxon>Eukaryota</taxon>
        <taxon>Metazoa</taxon>
        <taxon>Spiralia</taxon>
        <taxon>Lophotrochozoa</taxon>
        <taxon>Mollusca</taxon>
        <taxon>Bivalvia</taxon>
        <taxon>Autobranchia</taxon>
        <taxon>Pteriomorphia</taxon>
        <taxon>Mytilida</taxon>
        <taxon>Mytiloidea</taxon>
        <taxon>Mytilidae</taxon>
        <taxon>Mytilinae</taxon>
        <taxon>Mytilus</taxon>
    </lineage>
</organism>
<reference evidence="2 3" key="1">
    <citation type="submission" date="2020-06" db="EMBL/GenBank/DDBJ databases">
        <authorList>
            <person name="Li R."/>
            <person name="Bekaert M."/>
        </authorList>
    </citation>
    <scope>NUCLEOTIDE SEQUENCE [LARGE SCALE GENOMIC DNA]</scope>
    <source>
        <strain evidence="3">wild</strain>
    </source>
</reference>
<keyword evidence="3" id="KW-1185">Reference proteome</keyword>
<evidence type="ECO:0000256" key="1">
    <source>
        <dbReference type="SAM" id="MobiDB-lite"/>
    </source>
</evidence>
<dbReference type="AlphaFoldDB" id="A0A6J8AUP0"/>
<dbReference type="Proteomes" id="UP000507470">
    <property type="component" value="Unassembled WGS sequence"/>
</dbReference>
<proteinExistence type="predicted"/>
<accession>A0A6J8AUP0</accession>
<feature type="region of interest" description="Disordered" evidence="1">
    <location>
        <begin position="1"/>
        <end position="33"/>
    </location>
</feature>